<protein>
    <recommendedName>
        <fullName evidence="4">Rab-like protein 3</fullName>
    </recommendedName>
</protein>
<evidence type="ECO:0000256" key="3">
    <source>
        <dbReference type="ARBA" id="ARBA00023134"/>
    </source>
</evidence>
<dbReference type="PROSITE" id="PS00675">
    <property type="entry name" value="SIGMA54_INTERACT_1"/>
    <property type="match status" value="1"/>
</dbReference>
<gene>
    <name evidence="7" type="ORF">g.16067</name>
</gene>
<dbReference type="PRINTS" id="PR00449">
    <property type="entry name" value="RASTRNSFRMNG"/>
</dbReference>
<keyword evidence="2" id="KW-0547">Nucleotide-binding</keyword>
<feature type="region of interest" description="Disordered" evidence="6">
    <location>
        <begin position="205"/>
        <end position="269"/>
    </location>
</feature>
<feature type="compositionally biased region" description="Polar residues" evidence="6">
    <location>
        <begin position="245"/>
        <end position="263"/>
    </location>
</feature>
<dbReference type="PROSITE" id="PS51419">
    <property type="entry name" value="RAB"/>
    <property type="match status" value="1"/>
</dbReference>
<dbReference type="GO" id="GO:0003924">
    <property type="term" value="F:GTPase activity"/>
    <property type="evidence" value="ECO:0007669"/>
    <property type="project" value="InterPro"/>
</dbReference>
<dbReference type="InterPro" id="IPR027417">
    <property type="entry name" value="P-loop_NTPase"/>
</dbReference>
<dbReference type="SUPFAM" id="SSF52540">
    <property type="entry name" value="P-loop containing nucleoside triphosphate hydrolases"/>
    <property type="match status" value="1"/>
</dbReference>
<evidence type="ECO:0000256" key="4">
    <source>
        <dbReference type="ARBA" id="ARBA00041166"/>
    </source>
</evidence>
<sequence length="269" mass="29777">MAAIDKVKVLLVGDSGVGKSSLTHLVCHNEPISNPSWTVGCSLEVKLHEYEEGTPKQKTYFIELWDVGGSSSHQNARGVFYNSVHGIILVHDLTNRKSHQNLQKWLAEILNREGGSKKEDFDPEHFVGSTQIPILVVGTKSDLVAQIRNNNQPKSSFIAEECGADEIFVDCRQRRAFAAGTTNAVRLSRFFDKVIKLRYHSGTSLGPFSPNARRNPPSTYSSPSSYNSNSTYNSPSAYNSPPSYHPTSGYPQSTVYPSSLSYTKTHHND</sequence>
<proteinExistence type="inferred from homology"/>
<dbReference type="AlphaFoldDB" id="A0A1B6G0S0"/>
<dbReference type="GO" id="GO:0005525">
    <property type="term" value="F:GTP binding"/>
    <property type="evidence" value="ECO:0007669"/>
    <property type="project" value="UniProtKB-KW"/>
</dbReference>
<feature type="compositionally biased region" description="Low complexity" evidence="6">
    <location>
        <begin position="215"/>
        <end position="242"/>
    </location>
</feature>
<keyword evidence="3" id="KW-0342">GTP-binding</keyword>
<comment type="function">
    <text evidence="5">Required for KRAS signaling regulation and modulation of cell proliferation. Regulator of KRAS prenylation, and probably prenylation of other small GTPases. Required for lymphocyte development and function. Not required for myeloid cell development.</text>
</comment>
<accession>A0A1B6G0S0</accession>
<dbReference type="PANTHER" id="PTHR24073">
    <property type="entry name" value="DRAB5-RELATED"/>
    <property type="match status" value="1"/>
</dbReference>
<evidence type="ECO:0000256" key="2">
    <source>
        <dbReference type="ARBA" id="ARBA00022741"/>
    </source>
</evidence>
<organism evidence="7">
    <name type="scientific">Cuerna arida</name>
    <dbReference type="NCBI Taxonomy" id="1464854"/>
    <lineage>
        <taxon>Eukaryota</taxon>
        <taxon>Metazoa</taxon>
        <taxon>Ecdysozoa</taxon>
        <taxon>Arthropoda</taxon>
        <taxon>Hexapoda</taxon>
        <taxon>Insecta</taxon>
        <taxon>Pterygota</taxon>
        <taxon>Neoptera</taxon>
        <taxon>Paraneoptera</taxon>
        <taxon>Hemiptera</taxon>
        <taxon>Auchenorrhyncha</taxon>
        <taxon>Membracoidea</taxon>
        <taxon>Cicadellidae</taxon>
        <taxon>Cicadellinae</taxon>
        <taxon>Proconiini</taxon>
        <taxon>Cuerna</taxon>
    </lineage>
</organism>
<comment type="similarity">
    <text evidence="1">Belongs to the small GTPase superfamily. Rab family.</text>
</comment>
<name>A0A1B6G0S0_9HEMI</name>
<evidence type="ECO:0000313" key="7">
    <source>
        <dbReference type="EMBL" id="JAS55991.1"/>
    </source>
</evidence>
<reference evidence="7" key="1">
    <citation type="submission" date="2015-11" db="EMBL/GenBank/DDBJ databases">
        <title>De novo transcriptome assembly of four potential Pierce s Disease insect vectors from Arizona vineyards.</title>
        <authorList>
            <person name="Tassone E.E."/>
        </authorList>
    </citation>
    <scope>NUCLEOTIDE SEQUENCE</scope>
</reference>
<evidence type="ECO:0000256" key="6">
    <source>
        <dbReference type="SAM" id="MobiDB-lite"/>
    </source>
</evidence>
<dbReference type="SMART" id="SM00175">
    <property type="entry name" value="RAB"/>
    <property type="match status" value="1"/>
</dbReference>
<dbReference type="SMART" id="SM00174">
    <property type="entry name" value="RHO"/>
    <property type="match status" value="1"/>
</dbReference>
<evidence type="ECO:0000256" key="5">
    <source>
        <dbReference type="ARBA" id="ARBA00045267"/>
    </source>
</evidence>
<evidence type="ECO:0000256" key="1">
    <source>
        <dbReference type="ARBA" id="ARBA00006270"/>
    </source>
</evidence>
<dbReference type="InterPro" id="IPR025662">
    <property type="entry name" value="Sigma_54_int_dom_ATP-bd_1"/>
</dbReference>
<dbReference type="EMBL" id="GECZ01013778">
    <property type="protein sequence ID" value="JAS55991.1"/>
    <property type="molecule type" value="Transcribed_RNA"/>
</dbReference>
<dbReference type="InterPro" id="IPR001806">
    <property type="entry name" value="Small_GTPase"/>
</dbReference>
<dbReference type="Pfam" id="PF00071">
    <property type="entry name" value="Ras"/>
    <property type="match status" value="1"/>
</dbReference>
<dbReference type="Gene3D" id="3.40.50.300">
    <property type="entry name" value="P-loop containing nucleotide triphosphate hydrolases"/>
    <property type="match status" value="1"/>
</dbReference>
<dbReference type="FunFam" id="3.40.50.300:FF:000525">
    <property type="entry name" value="rab-like protein 3 isoform X1"/>
    <property type="match status" value="1"/>
</dbReference>